<dbReference type="AlphaFoldDB" id="A0A3B0XNC7"/>
<accession>A0A3B0XNC7</accession>
<protein>
    <submittedName>
        <fullName evidence="1">Uncharacterized protein</fullName>
    </submittedName>
</protein>
<name>A0A3B0XNC7_9ZZZZ</name>
<sequence>MKNKLSPQEMELYQRIDEILFYKWDPIGLSDSAWVRNEYQSYLPEVFKLAMKSESTDMVAAYLTAVATENMGLKQSPRHDRAIAELIMQIKKGINL</sequence>
<proteinExistence type="predicted"/>
<gene>
    <name evidence="1" type="ORF">MNBD_GAMMA09-3470</name>
</gene>
<reference evidence="1" key="1">
    <citation type="submission" date="2018-06" db="EMBL/GenBank/DDBJ databases">
        <authorList>
            <person name="Zhirakovskaya E."/>
        </authorList>
    </citation>
    <scope>NUCLEOTIDE SEQUENCE</scope>
</reference>
<dbReference type="EMBL" id="UOFI01000074">
    <property type="protein sequence ID" value="VAW66250.1"/>
    <property type="molecule type" value="Genomic_DNA"/>
</dbReference>
<evidence type="ECO:0000313" key="1">
    <source>
        <dbReference type="EMBL" id="VAW66250.1"/>
    </source>
</evidence>
<organism evidence="1">
    <name type="scientific">hydrothermal vent metagenome</name>
    <dbReference type="NCBI Taxonomy" id="652676"/>
    <lineage>
        <taxon>unclassified sequences</taxon>
        <taxon>metagenomes</taxon>
        <taxon>ecological metagenomes</taxon>
    </lineage>
</organism>